<organism evidence="10 11">
    <name type="scientific">Neodiprion lecontei</name>
    <name type="common">Redheaded pine sawfly</name>
    <dbReference type="NCBI Taxonomy" id="441921"/>
    <lineage>
        <taxon>Eukaryota</taxon>
        <taxon>Metazoa</taxon>
        <taxon>Ecdysozoa</taxon>
        <taxon>Arthropoda</taxon>
        <taxon>Hexapoda</taxon>
        <taxon>Insecta</taxon>
        <taxon>Pterygota</taxon>
        <taxon>Neoptera</taxon>
        <taxon>Endopterygota</taxon>
        <taxon>Hymenoptera</taxon>
        <taxon>Tenthredinoidea</taxon>
        <taxon>Diprionidae</taxon>
        <taxon>Diprioninae</taxon>
        <taxon>Neodiprion</taxon>
    </lineage>
</organism>
<dbReference type="SUPFAM" id="SSF52540">
    <property type="entry name" value="P-loop containing nucleoside triphosphate hydrolases"/>
    <property type="match status" value="1"/>
</dbReference>
<evidence type="ECO:0000313" key="11">
    <source>
        <dbReference type="RefSeq" id="XP_046592566.1"/>
    </source>
</evidence>
<dbReference type="PROSITE" id="PS51012">
    <property type="entry name" value="ABC_TM2"/>
    <property type="match status" value="1"/>
</dbReference>
<evidence type="ECO:0000313" key="10">
    <source>
        <dbReference type="Proteomes" id="UP000829291"/>
    </source>
</evidence>
<evidence type="ECO:0000256" key="3">
    <source>
        <dbReference type="ARBA" id="ARBA00022741"/>
    </source>
</evidence>
<feature type="domain" description="ABC transporter" evidence="8">
    <location>
        <begin position="60"/>
        <end position="291"/>
    </location>
</feature>
<evidence type="ECO:0000256" key="6">
    <source>
        <dbReference type="ARBA" id="ARBA00023136"/>
    </source>
</evidence>
<dbReference type="Gene3D" id="3.40.50.300">
    <property type="entry name" value="P-loop containing nucleotide triphosphate hydrolases"/>
    <property type="match status" value="1"/>
</dbReference>
<dbReference type="PANTHER" id="PTHR43038">
    <property type="entry name" value="ATP-BINDING CASSETTE, SUB-FAMILY H, MEMBER 1"/>
    <property type="match status" value="1"/>
</dbReference>
<dbReference type="GeneID" id="107221466"/>
<gene>
    <name evidence="11" type="primary">LOC107221466</name>
</gene>
<feature type="transmembrane region" description="Helical" evidence="7">
    <location>
        <begin position="681"/>
        <end position="700"/>
    </location>
</feature>
<evidence type="ECO:0000256" key="7">
    <source>
        <dbReference type="SAM" id="Phobius"/>
    </source>
</evidence>
<feature type="transmembrane region" description="Helical" evidence="7">
    <location>
        <begin position="650"/>
        <end position="675"/>
    </location>
</feature>
<dbReference type="PROSITE" id="PS00211">
    <property type="entry name" value="ABC_TRANSPORTER_1"/>
    <property type="match status" value="1"/>
</dbReference>
<keyword evidence="5 7" id="KW-1133">Transmembrane helix</keyword>
<dbReference type="RefSeq" id="XP_046592566.1">
    <property type="nucleotide sequence ID" value="XM_046736610.1"/>
</dbReference>
<dbReference type="InterPro" id="IPR003593">
    <property type="entry name" value="AAA+_ATPase"/>
</dbReference>
<accession>A0ABM3FX19</accession>
<dbReference type="Proteomes" id="UP000829291">
    <property type="component" value="Chromosome 4"/>
</dbReference>
<dbReference type="SMART" id="SM00382">
    <property type="entry name" value="AAA"/>
    <property type="match status" value="1"/>
</dbReference>
<dbReference type="InterPro" id="IPR003439">
    <property type="entry name" value="ABC_transporter-like_ATP-bd"/>
</dbReference>
<dbReference type="PANTHER" id="PTHR43038:SF2">
    <property type="entry name" value="RH61964P"/>
    <property type="match status" value="1"/>
</dbReference>
<evidence type="ECO:0000256" key="4">
    <source>
        <dbReference type="ARBA" id="ARBA00022840"/>
    </source>
</evidence>
<dbReference type="Pfam" id="PF00005">
    <property type="entry name" value="ABC_tran"/>
    <property type="match status" value="1"/>
</dbReference>
<feature type="transmembrane region" description="Helical" evidence="7">
    <location>
        <begin position="576"/>
        <end position="596"/>
    </location>
</feature>
<reference evidence="11" key="1">
    <citation type="submission" date="2025-08" db="UniProtKB">
        <authorList>
            <consortium name="RefSeq"/>
        </authorList>
    </citation>
    <scope>IDENTIFICATION</scope>
    <source>
        <tissue evidence="11">Thorax and Abdomen</tissue>
    </source>
</reference>
<keyword evidence="10" id="KW-1185">Reference proteome</keyword>
<proteinExistence type="predicted"/>
<dbReference type="PROSITE" id="PS50893">
    <property type="entry name" value="ABC_TRANSPORTER_2"/>
    <property type="match status" value="1"/>
</dbReference>
<protein>
    <submittedName>
        <fullName evidence="11">ABC transporter G family member 20 isoform X1</fullName>
    </submittedName>
</protein>
<feature type="transmembrane region" description="Helical" evidence="7">
    <location>
        <begin position="742"/>
        <end position="763"/>
    </location>
</feature>
<evidence type="ECO:0000256" key="2">
    <source>
        <dbReference type="ARBA" id="ARBA00022692"/>
    </source>
</evidence>
<comment type="subcellular location">
    <subcellularLocation>
        <location evidence="1">Membrane</location>
        <topology evidence="1">Multi-pass membrane protein</topology>
    </subcellularLocation>
</comment>
<evidence type="ECO:0000256" key="1">
    <source>
        <dbReference type="ARBA" id="ARBA00004141"/>
    </source>
</evidence>
<dbReference type="InterPro" id="IPR027417">
    <property type="entry name" value="P-loop_NTPase"/>
</dbReference>
<dbReference type="CDD" id="cd03230">
    <property type="entry name" value="ABC_DR_subfamily_A"/>
    <property type="match status" value="1"/>
</dbReference>
<evidence type="ECO:0000259" key="9">
    <source>
        <dbReference type="PROSITE" id="PS51012"/>
    </source>
</evidence>
<keyword evidence="2 7" id="KW-0812">Transmembrane</keyword>
<feature type="transmembrane region" description="Helical" evidence="7">
    <location>
        <begin position="616"/>
        <end position="643"/>
    </location>
</feature>
<feature type="domain" description="ABC transmembrane type-2" evidence="9">
    <location>
        <begin position="539"/>
        <end position="766"/>
    </location>
</feature>
<keyword evidence="4" id="KW-0067">ATP-binding</keyword>
<keyword evidence="6 7" id="KW-0472">Membrane</keyword>
<dbReference type="InterPro" id="IPR047817">
    <property type="entry name" value="ABC2_TM_bact-type"/>
</dbReference>
<dbReference type="InterPro" id="IPR017871">
    <property type="entry name" value="ABC_transporter-like_CS"/>
</dbReference>
<name>A0ABM3FX19_NEOLC</name>
<dbReference type="InterPro" id="IPR013525">
    <property type="entry name" value="ABC2_TM"/>
</dbReference>
<dbReference type="Pfam" id="PF12698">
    <property type="entry name" value="ABC2_membrane_3"/>
    <property type="match status" value="1"/>
</dbReference>
<keyword evidence="3" id="KW-0547">Nucleotide-binding</keyword>
<evidence type="ECO:0000259" key="8">
    <source>
        <dbReference type="PROSITE" id="PS50893"/>
    </source>
</evidence>
<sequence length="769" mass="85752">MGKGFRMSLTRTNSMECLLPANSSKLSNTANKNGKYCRKKREYLTEEDRRFYEMTAQEAIVIRNARKCYTKNVAVLDNLNMVVSRGSIYGLLGASGCGKSTLLSCVVGVRRIDSGDIWVLGGKPGSKGSGIPGPRVGYMPQEISLVKEFTTANAMYYFGRISGVEDDVIEERLAFLTKLLHLPPRNTQVKHMSGGQQRRVSFAAAMIHKPELLILDEPTVGLDPVLRADIWDHLITITREEDTAVVITTHYIEEAKQADKVGMMRCGQLLTESTPGQIMTQFQCQTLEEAFLTLSQRQADNQERGITEVVSNEVTSHNPTEVNSMTVSLHNGHYSSTDNIISTEKQQIRDNEDIGKVVTSKWKKFRALLTKNAMQLVKHPGGVAFAVIFPVLQTFLFFNAIGEDPKNLHMAVVNKEAGNCNYSSIWGEVNYYEDTHDCDFVDLSCRYLHGFDDSIIIKDYYPDENSAVEAVRGGKAVGAMFFSSNFSKALRSRRDNGRFSTDEELEDSSVQISLDMGNRQIGLNLQKRLFDRFFEIQNSIMQECHIDPRFGEMPLRFEEPLFGSVNQKYSNFMAPGFLLTVIFFLATSLTSAIIISDRVEGVWDRTLVAGVTVQQILAAHIMVQFALTCIQVTLVLCVAILGFNLPCRGPLLAVITLVLMIGFCGMCYGFFISVIVSTHTVANYVSTGSFYPLILLSGCIWPMEGMPVFLQWVSRTLPTTLPSLSMRAILEKGYSIDESEVYVGFLIIGLWTVALMIMCILALRSKTAG</sequence>
<evidence type="ECO:0000256" key="5">
    <source>
        <dbReference type="ARBA" id="ARBA00022989"/>
    </source>
</evidence>